<evidence type="ECO:0000313" key="4">
    <source>
        <dbReference type="EMBL" id="MCP3421669.1"/>
    </source>
</evidence>
<dbReference type="GO" id="GO:0016787">
    <property type="term" value="F:hydrolase activity"/>
    <property type="evidence" value="ECO:0007669"/>
    <property type="project" value="UniProtKB-KW"/>
</dbReference>
<dbReference type="InterPro" id="IPR008928">
    <property type="entry name" value="6-hairpin_glycosidase_sf"/>
</dbReference>
<dbReference type="Gene3D" id="1.50.10.10">
    <property type="match status" value="1"/>
</dbReference>
<dbReference type="InterPro" id="IPR011613">
    <property type="entry name" value="GH15-like"/>
</dbReference>
<comment type="caution">
    <text evidence="4">The sequence shown here is derived from an EMBL/GenBank/DDBJ whole genome shotgun (WGS) entry which is preliminary data.</text>
</comment>
<name>A0ABT1KV80_9ACTN</name>
<dbReference type="Pfam" id="PF19291">
    <property type="entry name" value="TREH_N"/>
    <property type="match status" value="1"/>
</dbReference>
<dbReference type="PANTHER" id="PTHR31616">
    <property type="entry name" value="TREHALASE"/>
    <property type="match status" value="1"/>
</dbReference>
<protein>
    <submittedName>
        <fullName evidence="4">Glycoside hydrolase family 15 protein</fullName>
    </submittedName>
</protein>
<feature type="domain" description="Trehalase-like N-terminal" evidence="3">
    <location>
        <begin position="14"/>
        <end position="184"/>
    </location>
</feature>
<accession>A0ABT1KV80</accession>
<evidence type="ECO:0000313" key="5">
    <source>
        <dbReference type="Proteomes" id="UP001204524"/>
    </source>
</evidence>
<feature type="compositionally biased region" description="Acidic residues" evidence="1">
    <location>
        <begin position="542"/>
        <end position="552"/>
    </location>
</feature>
<feature type="region of interest" description="Disordered" evidence="1">
    <location>
        <begin position="1"/>
        <end position="21"/>
    </location>
</feature>
<feature type="compositionally biased region" description="Gly residues" evidence="1">
    <location>
        <begin position="1"/>
        <end position="12"/>
    </location>
</feature>
<keyword evidence="4" id="KW-0378">Hydrolase</keyword>
<dbReference type="InterPro" id="IPR045582">
    <property type="entry name" value="Trehalase-like_N"/>
</dbReference>
<evidence type="ECO:0000256" key="1">
    <source>
        <dbReference type="SAM" id="MobiDB-lite"/>
    </source>
</evidence>
<organism evidence="4 5">
    <name type="scientific">Nocardioides pinisoli</name>
    <dbReference type="NCBI Taxonomy" id="2950279"/>
    <lineage>
        <taxon>Bacteria</taxon>
        <taxon>Bacillati</taxon>
        <taxon>Actinomycetota</taxon>
        <taxon>Actinomycetes</taxon>
        <taxon>Propionibacteriales</taxon>
        <taxon>Nocardioidaceae</taxon>
        <taxon>Nocardioides</taxon>
    </lineage>
</organism>
<proteinExistence type="predicted"/>
<feature type="domain" description="GH15-like" evidence="2">
    <location>
        <begin position="238"/>
        <end position="628"/>
    </location>
</feature>
<dbReference type="EMBL" id="JANARS010000003">
    <property type="protein sequence ID" value="MCP3421669.1"/>
    <property type="molecule type" value="Genomic_DNA"/>
</dbReference>
<evidence type="ECO:0000259" key="2">
    <source>
        <dbReference type="Pfam" id="PF00723"/>
    </source>
</evidence>
<evidence type="ECO:0000259" key="3">
    <source>
        <dbReference type="Pfam" id="PF19291"/>
    </source>
</evidence>
<dbReference type="SUPFAM" id="SSF48208">
    <property type="entry name" value="Six-hairpin glycosidases"/>
    <property type="match status" value="1"/>
</dbReference>
<keyword evidence="5" id="KW-1185">Reference proteome</keyword>
<dbReference type="InterPro" id="IPR012341">
    <property type="entry name" value="6hp_glycosidase-like_sf"/>
</dbReference>
<feature type="region of interest" description="Disordered" evidence="1">
    <location>
        <begin position="531"/>
        <end position="559"/>
    </location>
</feature>
<dbReference type="PANTHER" id="PTHR31616:SF0">
    <property type="entry name" value="GLUCAN 1,4-ALPHA-GLUCOSIDASE"/>
    <property type="match status" value="1"/>
</dbReference>
<dbReference type="RefSeq" id="WP_254180891.1">
    <property type="nucleotide sequence ID" value="NZ_JANARS010000003.1"/>
</dbReference>
<reference evidence="4 5" key="1">
    <citation type="submission" date="2022-06" db="EMBL/GenBank/DDBJ databases">
        <authorList>
            <person name="So Y."/>
        </authorList>
    </citation>
    <scope>NUCLEOTIDE SEQUENCE [LARGE SCALE GENOMIC DNA]</scope>
    <source>
        <strain evidence="4 5">STR3</strain>
    </source>
</reference>
<gene>
    <name evidence="4" type="ORF">NCI01_07675</name>
</gene>
<sequence>MASEGPGGGGPGPGGPAAPIADHGLIGDLRTAALVATDGTIDWFCPGRFDAPSVFASILDPDGGSWRLGPDDPDARSQQYYHPETNILVTRFMTEHGVVEVQDFMPVLRAHDPDHRQRLVRRVVGLRGSVDLTMHMAPRPDYASTDPDLSVEDGVVRFADGDVHLALSSTVDLDVAATTATARLGLTTGESALFVLEVLAPDEPARGCSLSDVSDLFEATAAFWRGWLGQSTYTGRWREWVDRSALTLKLLCHEPSGGIVAAPTTSLPERIGGSRNWDYRYVWVRDAAFSVYALLRLGFTDEAGAFVRFLSERLGEAADGADDELGPLRVLYDLDGGLPHERELDHLAGYRDSRPVRVGNGAVDQLQLDVYGEIVDSVYLFDKHGRGISHDAWGDLRRIVSWLMDNWQRPDAGMWEVRSEPRTHTTSLVMSWVAVERMMRVARRRGLPGDLTKLAACRDEIYERVMTECWNEELGAFTAVAHGDALDAGALLMPMVKMLAPDDPRFLSTLAAIEERLVTDSLVLRYDPEAFGDGVQPGAGEDSGEDSEDDSGDGSGYDSVEEGTFSLCSFWYVEALTRAGRLADARLALEKMFTYANHLGQYAEQVGLNGQQLGNFPQGFTHLSLISAVINLDRSLDG</sequence>
<dbReference type="Pfam" id="PF00723">
    <property type="entry name" value="Glyco_hydro_15"/>
    <property type="match status" value="1"/>
</dbReference>
<dbReference type="Proteomes" id="UP001204524">
    <property type="component" value="Unassembled WGS sequence"/>
</dbReference>